<evidence type="ECO:0000313" key="2">
    <source>
        <dbReference type="Proteomes" id="UP000269591"/>
    </source>
</evidence>
<gene>
    <name evidence="1" type="ORF">DMP06_07500</name>
</gene>
<dbReference type="EMBL" id="QIBX01000012">
    <property type="protein sequence ID" value="RNL39456.1"/>
    <property type="molecule type" value="Genomic_DNA"/>
</dbReference>
<evidence type="ECO:0008006" key="3">
    <source>
        <dbReference type="Google" id="ProtNLM"/>
    </source>
</evidence>
<evidence type="ECO:0000313" key="1">
    <source>
        <dbReference type="EMBL" id="RNL39456.1"/>
    </source>
</evidence>
<dbReference type="AlphaFoldDB" id="A0A3N0AYM5"/>
<dbReference type="Proteomes" id="UP000269591">
    <property type="component" value="Unassembled WGS sequence"/>
</dbReference>
<proteinExistence type="predicted"/>
<organism evidence="1 2">
    <name type="scientific">Slackia equolifaciens</name>
    <dbReference type="NCBI Taxonomy" id="498718"/>
    <lineage>
        <taxon>Bacteria</taxon>
        <taxon>Bacillati</taxon>
        <taxon>Actinomycetota</taxon>
        <taxon>Coriobacteriia</taxon>
        <taxon>Eggerthellales</taxon>
        <taxon>Eggerthellaceae</taxon>
        <taxon>Slackia</taxon>
    </lineage>
</organism>
<dbReference type="RefSeq" id="WP_123209117.1">
    <property type="nucleotide sequence ID" value="NZ_JBHTHO010000007.1"/>
</dbReference>
<accession>A0A3N0AYM5</accession>
<name>A0A3N0AYM5_9ACTN</name>
<sequence>MRELCERHIARNPNARVTYDDLAYWYDGYLTENGERRFNPRSVVLSLSDDSLRSYWTESGPYDEIYYYVQNNIAAVRDDLVRMVAGEPVPAHMRNHAASSMSLSTKDEIFSAMAVYGFLTYHGGYVSIPNHELMLKFQDLLAKEDLGYVARLAQSIEEL</sequence>
<protein>
    <recommendedName>
        <fullName evidence="3">AAA family ATPase</fullName>
    </recommendedName>
</protein>
<keyword evidence="2" id="KW-1185">Reference proteome</keyword>
<dbReference type="OrthoDB" id="3182992at2"/>
<reference evidence="2" key="1">
    <citation type="submission" date="2018-05" db="EMBL/GenBank/DDBJ databases">
        <title>Genome Sequencing of selected type strains of the family Eggerthellaceae.</title>
        <authorList>
            <person name="Danylec N."/>
            <person name="Stoll D.A."/>
            <person name="Doetsch A."/>
            <person name="Huch M."/>
        </authorList>
    </citation>
    <scope>NUCLEOTIDE SEQUENCE [LARGE SCALE GENOMIC DNA]</scope>
    <source>
        <strain evidence="2">DSM 24851</strain>
    </source>
</reference>
<comment type="caution">
    <text evidence="1">The sequence shown here is derived from an EMBL/GenBank/DDBJ whole genome shotgun (WGS) entry which is preliminary data.</text>
</comment>